<evidence type="ECO:0000256" key="1">
    <source>
        <dbReference type="SAM" id="MobiDB-lite"/>
    </source>
</evidence>
<dbReference type="InterPro" id="IPR008480">
    <property type="entry name" value="DUF761_pln"/>
</dbReference>
<evidence type="ECO:0000313" key="3">
    <source>
        <dbReference type="Proteomes" id="UP001318860"/>
    </source>
</evidence>
<reference evidence="2 3" key="1">
    <citation type="journal article" date="2021" name="Comput. Struct. Biotechnol. J.">
        <title>De novo genome assembly of the potent medicinal plant Rehmannia glutinosa using nanopore technology.</title>
        <authorList>
            <person name="Ma L."/>
            <person name="Dong C."/>
            <person name="Song C."/>
            <person name="Wang X."/>
            <person name="Zheng X."/>
            <person name="Niu Y."/>
            <person name="Chen S."/>
            <person name="Feng W."/>
        </authorList>
    </citation>
    <scope>NUCLEOTIDE SEQUENCE [LARGE SCALE GENOMIC DNA]</scope>
    <source>
        <strain evidence="2">DH-2019</strain>
    </source>
</reference>
<keyword evidence="3" id="KW-1185">Reference proteome</keyword>
<gene>
    <name evidence="2" type="ORF">DH2020_032855</name>
</gene>
<dbReference type="EMBL" id="JABTTQ020001218">
    <property type="protein sequence ID" value="KAK6133391.1"/>
    <property type="molecule type" value="Genomic_DNA"/>
</dbReference>
<name>A0ABR0VGW7_REHGL</name>
<feature type="compositionally biased region" description="Basic and acidic residues" evidence="1">
    <location>
        <begin position="184"/>
        <end position="194"/>
    </location>
</feature>
<comment type="caution">
    <text evidence="2">The sequence shown here is derived from an EMBL/GenBank/DDBJ whole genome shotgun (WGS) entry which is preliminary data.</text>
</comment>
<proteinExistence type="predicted"/>
<feature type="region of interest" description="Disordered" evidence="1">
    <location>
        <begin position="184"/>
        <end position="234"/>
    </location>
</feature>
<dbReference type="PANTHER" id="PTHR33098:SF75">
    <property type="entry name" value="DUF4408 DOMAIN PROTEIN"/>
    <property type="match status" value="1"/>
</dbReference>
<dbReference type="Pfam" id="PF05553">
    <property type="entry name" value="DUF761"/>
    <property type="match status" value="1"/>
</dbReference>
<dbReference type="PANTHER" id="PTHR33098">
    <property type="entry name" value="COTTON FIBER (DUF761)"/>
    <property type="match status" value="1"/>
</dbReference>
<sequence>MANNIIYASLFVHNHQRHHHHRRRVVAIPSDPIEPHVQSHRLVSVRTPPPSDFASFSVTTTVVEESQPSAASAYESDDSVVELKPVMVNGSKTVDFRIDDEAVGECENTQLVEGVFVNTVSPEIVLPEAQLECLVPAVRGKPLVSSRSGHRKRIRSITSERVRAPPRVARHDTLENTWKKITEGKSRATHEAPQRCHVPKSKSVKERRSNHRDSPPCAASSGIRREASPSQDELNRRVEEFIKKFNEEMRLQRQESLDKYMEKINSGV</sequence>
<protein>
    <submittedName>
        <fullName evidence="2">Uncharacterized protein</fullName>
    </submittedName>
</protein>
<feature type="compositionally biased region" description="Basic and acidic residues" evidence="1">
    <location>
        <begin position="203"/>
        <end position="214"/>
    </location>
</feature>
<dbReference type="Proteomes" id="UP001318860">
    <property type="component" value="Unassembled WGS sequence"/>
</dbReference>
<organism evidence="2 3">
    <name type="scientific">Rehmannia glutinosa</name>
    <name type="common">Chinese foxglove</name>
    <dbReference type="NCBI Taxonomy" id="99300"/>
    <lineage>
        <taxon>Eukaryota</taxon>
        <taxon>Viridiplantae</taxon>
        <taxon>Streptophyta</taxon>
        <taxon>Embryophyta</taxon>
        <taxon>Tracheophyta</taxon>
        <taxon>Spermatophyta</taxon>
        <taxon>Magnoliopsida</taxon>
        <taxon>eudicotyledons</taxon>
        <taxon>Gunneridae</taxon>
        <taxon>Pentapetalae</taxon>
        <taxon>asterids</taxon>
        <taxon>lamiids</taxon>
        <taxon>Lamiales</taxon>
        <taxon>Orobanchaceae</taxon>
        <taxon>Rehmannieae</taxon>
        <taxon>Rehmannia</taxon>
    </lineage>
</organism>
<accession>A0ABR0VGW7</accession>
<evidence type="ECO:0000313" key="2">
    <source>
        <dbReference type="EMBL" id="KAK6133391.1"/>
    </source>
</evidence>
<feature type="compositionally biased region" description="Basic and acidic residues" evidence="1">
    <location>
        <begin position="223"/>
        <end position="234"/>
    </location>
</feature>